<protein>
    <submittedName>
        <fullName evidence="2">Uncharacterized protein</fullName>
    </submittedName>
</protein>
<accession>A0A2N7K1R3</accession>
<proteinExistence type="predicted"/>
<keyword evidence="1" id="KW-0472">Membrane</keyword>
<dbReference type="EMBL" id="MCZK01000135">
    <property type="protein sequence ID" value="PMM67537.1"/>
    <property type="molecule type" value="Genomic_DNA"/>
</dbReference>
<feature type="transmembrane region" description="Helical" evidence="1">
    <location>
        <begin position="61"/>
        <end position="79"/>
    </location>
</feature>
<keyword evidence="1" id="KW-1133">Transmembrane helix</keyword>
<feature type="transmembrane region" description="Helical" evidence="1">
    <location>
        <begin position="138"/>
        <end position="164"/>
    </location>
</feature>
<sequence length="268" mass="30177">MQHLAFLFFLYVILFGYHANKTKDGNSLTRGGYETLYFIHVLAYYLYATLNAWLGSAYPTIVSLGVAGFLNLMLVEYYWNKYDNLISVVKNSLTMKVIYLIVASVTVSGSILYSGLMLEELTLAPASALNNYVVAMSFILVAIFGPILLTLAIEIVFPIVFFVGNKLTGNTIENKPIVFMSVVMLVLPLIFVASISQSSMLNEDFFRTLLHDNYHKNNREICTNIPKDVRYVPISATEVSVVKYNAENDSYDFYLDYCVEPETESSGK</sequence>
<dbReference type="Proteomes" id="UP000235406">
    <property type="component" value="Unassembled WGS sequence"/>
</dbReference>
<keyword evidence="1" id="KW-0812">Transmembrane</keyword>
<comment type="caution">
    <text evidence="2">The sequence shown here is derived from an EMBL/GenBank/DDBJ whole genome shotgun (WGS) entry which is preliminary data.</text>
</comment>
<dbReference type="RefSeq" id="WP_102436253.1">
    <property type="nucleotide sequence ID" value="NZ_CAWNVI010000135.1"/>
</dbReference>
<feature type="transmembrane region" description="Helical" evidence="1">
    <location>
        <begin position="36"/>
        <end position="54"/>
    </location>
</feature>
<name>A0A2N7K1R3_9VIBR</name>
<dbReference type="AlphaFoldDB" id="A0A2N7K1R3"/>
<feature type="transmembrane region" description="Helical" evidence="1">
    <location>
        <begin position="99"/>
        <end position="118"/>
    </location>
</feature>
<gene>
    <name evidence="2" type="ORF">BCT49_09970</name>
</gene>
<evidence type="ECO:0000313" key="3">
    <source>
        <dbReference type="Proteomes" id="UP000235406"/>
    </source>
</evidence>
<feature type="transmembrane region" description="Helical" evidence="1">
    <location>
        <begin position="176"/>
        <end position="195"/>
    </location>
</feature>
<reference evidence="3" key="1">
    <citation type="submission" date="2016-07" db="EMBL/GenBank/DDBJ databases">
        <title>Nontailed viruses are major unrecognized killers of bacteria in the ocean.</title>
        <authorList>
            <person name="Kauffman K."/>
            <person name="Hussain F."/>
            <person name="Yang J."/>
            <person name="Arevalo P."/>
            <person name="Brown J."/>
            <person name="Cutler M."/>
            <person name="Kelly L."/>
            <person name="Polz M.F."/>
        </authorList>
    </citation>
    <scope>NUCLEOTIDE SEQUENCE [LARGE SCALE GENOMIC DNA]</scope>
    <source>
        <strain evidence="3">10N.261.46.F8</strain>
    </source>
</reference>
<evidence type="ECO:0000256" key="1">
    <source>
        <dbReference type="SAM" id="Phobius"/>
    </source>
</evidence>
<organism evidence="2 3">
    <name type="scientific">Vibrio lentus</name>
    <dbReference type="NCBI Taxonomy" id="136468"/>
    <lineage>
        <taxon>Bacteria</taxon>
        <taxon>Pseudomonadati</taxon>
        <taxon>Pseudomonadota</taxon>
        <taxon>Gammaproteobacteria</taxon>
        <taxon>Vibrionales</taxon>
        <taxon>Vibrionaceae</taxon>
        <taxon>Vibrio</taxon>
    </lineage>
</organism>
<evidence type="ECO:0000313" key="2">
    <source>
        <dbReference type="EMBL" id="PMM67537.1"/>
    </source>
</evidence>